<protein>
    <submittedName>
        <fullName evidence="1">Uncharacterized protein</fullName>
    </submittedName>
</protein>
<dbReference type="EMBL" id="CM040480">
    <property type="protein sequence ID" value="MCI4394525.1"/>
    <property type="molecule type" value="Genomic_DNA"/>
</dbReference>
<name>A0ACC5XUU8_PANGG</name>
<gene>
    <name evidence="1" type="ORF">PGIGA_G00169770</name>
</gene>
<reference evidence="1 2" key="1">
    <citation type="journal article" date="2022" name="bioRxiv">
        <title>An ancient truncated duplication of the anti-Mullerian hormone receptor type 2 gene is a potential conserved master sex determinant in the Pangasiidae catfish family.</title>
        <authorList>
            <person name="Wen M."/>
            <person name="Pan Q."/>
            <person name="Jouanno E."/>
            <person name="Montfort J."/>
            <person name="Zahm M."/>
            <person name="Cabau C."/>
            <person name="Klopp C."/>
            <person name="Iampietro C."/>
            <person name="Roques C."/>
            <person name="Bouchez O."/>
            <person name="Castinel A."/>
            <person name="Donnadieu C."/>
            <person name="Parrinello H."/>
            <person name="Poncet C."/>
            <person name="Belmonte E."/>
            <person name="Gautier V."/>
            <person name="Avarre J.-C."/>
            <person name="Dugue R."/>
            <person name="Gustiano R."/>
            <person name="Ha T.T.T."/>
            <person name="Campet M."/>
            <person name="Sriphairoj K."/>
            <person name="Ribolli J."/>
            <person name="de Almeida F.L."/>
            <person name="Desvignes T."/>
            <person name="Postlethwait J.H."/>
            <person name="Bucao C.F."/>
            <person name="Robinson-Rechavi M."/>
            <person name="Bobe J."/>
            <person name="Herpin A."/>
            <person name="Guiguen Y."/>
        </authorList>
    </citation>
    <scope>NUCLEOTIDE SEQUENCE [LARGE SCALE GENOMIC DNA]</scope>
    <source>
        <strain evidence="1">YG-Dec2019</strain>
    </source>
</reference>
<evidence type="ECO:0000313" key="2">
    <source>
        <dbReference type="Proteomes" id="UP000829447"/>
    </source>
</evidence>
<comment type="caution">
    <text evidence="1">The sequence shown here is derived from an EMBL/GenBank/DDBJ whole genome shotgun (WGS) entry which is preliminary data.</text>
</comment>
<dbReference type="Proteomes" id="UP000829447">
    <property type="component" value="Linkage Group LG27"/>
</dbReference>
<organism evidence="1 2">
    <name type="scientific">Pangasianodon gigas</name>
    <name type="common">Mekong giant catfish</name>
    <name type="synonym">Pangasius gigas</name>
    <dbReference type="NCBI Taxonomy" id="30993"/>
    <lineage>
        <taxon>Eukaryota</taxon>
        <taxon>Metazoa</taxon>
        <taxon>Chordata</taxon>
        <taxon>Craniata</taxon>
        <taxon>Vertebrata</taxon>
        <taxon>Euteleostomi</taxon>
        <taxon>Actinopterygii</taxon>
        <taxon>Neopterygii</taxon>
        <taxon>Teleostei</taxon>
        <taxon>Ostariophysi</taxon>
        <taxon>Siluriformes</taxon>
        <taxon>Pangasiidae</taxon>
        <taxon>Pangasianodon</taxon>
    </lineage>
</organism>
<sequence length="179" mass="19420">MQRDFGERHTPPRDFFMWHDYLGLRAMVARLARAGDVPQLQSSSEGAWPAHEERSWCPDATPGTSGSSGRSPGSQGGLGQNSEKAVCGFCKQNGESAEIYASHRLKARNGRVLCPVLRNYVCPICGATGDAAHTRHYCPARALAHTRSDVIAPAVGSRYLKCTTLLNDVSVQPSSDMDM</sequence>
<proteinExistence type="predicted"/>
<evidence type="ECO:0000313" key="1">
    <source>
        <dbReference type="EMBL" id="MCI4394525.1"/>
    </source>
</evidence>
<keyword evidence="2" id="KW-1185">Reference proteome</keyword>
<accession>A0ACC5XUU8</accession>